<evidence type="ECO:0000256" key="2">
    <source>
        <dbReference type="SAM" id="MobiDB-lite"/>
    </source>
</evidence>
<dbReference type="OrthoDB" id="9811804at2"/>
<sequence>MAKVRVYELAKELGIESKTLLNHLKDQGEFVRSASSTIEPPVVRKIRETFPTGRGDKPSARGGAMPSGPRPPAPKPGRPGGAPGGGTAP</sequence>
<keyword evidence="4" id="KW-0648">Protein biosynthesis</keyword>
<evidence type="ECO:0000313" key="5">
    <source>
        <dbReference type="Proteomes" id="UP000008366"/>
    </source>
</evidence>
<dbReference type="EMBL" id="BAHD01000010">
    <property type="protein sequence ID" value="GAB94727.1"/>
    <property type="molecule type" value="Genomic_DNA"/>
</dbReference>
<dbReference type="eggNOG" id="COG0532">
    <property type="taxonomic scope" value="Bacteria"/>
</dbReference>
<evidence type="ECO:0000256" key="1">
    <source>
        <dbReference type="ARBA" id="ARBA00022490"/>
    </source>
</evidence>
<gene>
    <name evidence="4" type="primary">infB</name>
    <name evidence="4" type="ORF">KILIM_010_00580</name>
</gene>
<dbReference type="RefSeq" id="WP_006591259.1">
    <property type="nucleotide sequence ID" value="NZ_BAHD01000010.1"/>
</dbReference>
<name>K6WRL2_9MICO</name>
<dbReference type="FunFam" id="1.10.10.2480:FF:000003">
    <property type="entry name" value="Translation initiation factor IF-2"/>
    <property type="match status" value="1"/>
</dbReference>
<dbReference type="Gene3D" id="1.10.10.2480">
    <property type="match status" value="1"/>
</dbReference>
<dbReference type="AlphaFoldDB" id="K6WRL2"/>
<keyword evidence="1" id="KW-0963">Cytoplasm</keyword>
<dbReference type="Proteomes" id="UP000008366">
    <property type="component" value="Unassembled WGS sequence"/>
</dbReference>
<keyword evidence="4" id="KW-0396">Initiation factor</keyword>
<feature type="domain" description="Translation initiation factor IF-2 N-terminal" evidence="3">
    <location>
        <begin position="1"/>
        <end position="51"/>
    </location>
</feature>
<organism evidence="4 5">
    <name type="scientific">Kineosphaera limosa NBRC 100340</name>
    <dbReference type="NCBI Taxonomy" id="1184609"/>
    <lineage>
        <taxon>Bacteria</taxon>
        <taxon>Bacillati</taxon>
        <taxon>Actinomycetota</taxon>
        <taxon>Actinomycetes</taxon>
        <taxon>Micrococcales</taxon>
        <taxon>Dermatophilaceae</taxon>
        <taxon>Kineosphaera</taxon>
    </lineage>
</organism>
<feature type="compositionally biased region" description="Gly residues" evidence="2">
    <location>
        <begin position="78"/>
        <end position="89"/>
    </location>
</feature>
<accession>K6WRL2</accession>
<protein>
    <submittedName>
        <fullName evidence="4">Translation initiation factor IF-2</fullName>
    </submittedName>
</protein>
<proteinExistence type="predicted"/>
<feature type="region of interest" description="Disordered" evidence="2">
    <location>
        <begin position="43"/>
        <end position="89"/>
    </location>
</feature>
<comment type="caution">
    <text evidence="4">The sequence shown here is derived from an EMBL/GenBank/DDBJ whole genome shotgun (WGS) entry which is preliminary data.</text>
</comment>
<dbReference type="GO" id="GO:0003743">
    <property type="term" value="F:translation initiation factor activity"/>
    <property type="evidence" value="ECO:0007669"/>
    <property type="project" value="UniProtKB-KW"/>
</dbReference>
<dbReference type="STRING" id="1184609.KILIM_010_00580"/>
<feature type="compositionally biased region" description="Pro residues" evidence="2">
    <location>
        <begin position="68"/>
        <end position="77"/>
    </location>
</feature>
<evidence type="ECO:0000313" key="4">
    <source>
        <dbReference type="EMBL" id="GAB94727.1"/>
    </source>
</evidence>
<dbReference type="InterPro" id="IPR006847">
    <property type="entry name" value="IF2_N"/>
</dbReference>
<feature type="non-terminal residue" evidence="4">
    <location>
        <position position="89"/>
    </location>
</feature>
<keyword evidence="5" id="KW-1185">Reference proteome</keyword>
<dbReference type="Pfam" id="PF04760">
    <property type="entry name" value="IF2_N"/>
    <property type="match status" value="1"/>
</dbReference>
<evidence type="ECO:0000259" key="3">
    <source>
        <dbReference type="Pfam" id="PF04760"/>
    </source>
</evidence>
<reference evidence="4 5" key="1">
    <citation type="submission" date="2012-08" db="EMBL/GenBank/DDBJ databases">
        <title>Whole genome shotgun sequence of Kineosphaera limosa NBRC 100340.</title>
        <authorList>
            <person name="Yoshida I."/>
            <person name="Isaki S."/>
            <person name="Hosoyama A."/>
            <person name="Tsuchikane K."/>
            <person name="Katsumata H."/>
            <person name="Ando Y."/>
            <person name="Ohji S."/>
            <person name="Hamada M."/>
            <person name="Tamura T."/>
            <person name="Yamazoe A."/>
            <person name="Yamazaki S."/>
            <person name="Fujita N."/>
        </authorList>
    </citation>
    <scope>NUCLEOTIDE SEQUENCE [LARGE SCALE GENOMIC DNA]</scope>
    <source>
        <strain evidence="4 5">NBRC 100340</strain>
    </source>
</reference>